<dbReference type="Proteomes" id="UP001187192">
    <property type="component" value="Unassembled WGS sequence"/>
</dbReference>
<gene>
    <name evidence="2" type="ORF">TIFTF001_035457</name>
</gene>
<reference evidence="2" key="1">
    <citation type="submission" date="2023-07" db="EMBL/GenBank/DDBJ databases">
        <title>draft genome sequence of fig (Ficus carica).</title>
        <authorList>
            <person name="Takahashi T."/>
            <person name="Nishimura K."/>
        </authorList>
    </citation>
    <scope>NUCLEOTIDE SEQUENCE</scope>
</reference>
<organism evidence="2 3">
    <name type="scientific">Ficus carica</name>
    <name type="common">Common fig</name>
    <dbReference type="NCBI Taxonomy" id="3494"/>
    <lineage>
        <taxon>Eukaryota</taxon>
        <taxon>Viridiplantae</taxon>
        <taxon>Streptophyta</taxon>
        <taxon>Embryophyta</taxon>
        <taxon>Tracheophyta</taxon>
        <taxon>Spermatophyta</taxon>
        <taxon>Magnoliopsida</taxon>
        <taxon>eudicotyledons</taxon>
        <taxon>Gunneridae</taxon>
        <taxon>Pentapetalae</taxon>
        <taxon>rosids</taxon>
        <taxon>fabids</taxon>
        <taxon>Rosales</taxon>
        <taxon>Moraceae</taxon>
        <taxon>Ficeae</taxon>
        <taxon>Ficus</taxon>
    </lineage>
</organism>
<accession>A0AA88JBR3</accession>
<comment type="caution">
    <text evidence="2">The sequence shown here is derived from an EMBL/GenBank/DDBJ whole genome shotgun (WGS) entry which is preliminary data.</text>
</comment>
<name>A0AA88JBR3_FICCA</name>
<sequence>MSGPIATGAGFTGELETPRDPTRLPIPYKSTAAAPKRKGRGKAKLLDVTRKMATEGRLNVELDDTSQMWKAIGDMAHAKYYKDLKNDLHNYFKDLGGDDNEEYVRAHPSEAFRNKQYWGCCCDRFMSDKFKSNTQTQQLQLMIYTWGDMHRFGPNWDNTKLSKRLYGDKATQMSLSAFGSSSSSVHEDVILQRVLGTYRGHMMRVGPTLLWRTVSSASSSSGSQLKCSSSAQLPPEYQS</sequence>
<protein>
    <submittedName>
        <fullName evidence="2">Uncharacterized protein</fullName>
    </submittedName>
</protein>
<feature type="region of interest" description="Disordered" evidence="1">
    <location>
        <begin position="1"/>
        <end position="24"/>
    </location>
</feature>
<evidence type="ECO:0000313" key="3">
    <source>
        <dbReference type="Proteomes" id="UP001187192"/>
    </source>
</evidence>
<proteinExistence type="predicted"/>
<dbReference type="AlphaFoldDB" id="A0AA88JBR3"/>
<keyword evidence="3" id="KW-1185">Reference proteome</keyword>
<feature type="region of interest" description="Disordered" evidence="1">
    <location>
        <begin position="219"/>
        <end position="239"/>
    </location>
</feature>
<evidence type="ECO:0000256" key="1">
    <source>
        <dbReference type="SAM" id="MobiDB-lite"/>
    </source>
</evidence>
<dbReference type="EMBL" id="BTGU01000319">
    <property type="protein sequence ID" value="GMN66381.1"/>
    <property type="molecule type" value="Genomic_DNA"/>
</dbReference>
<feature type="compositionally biased region" description="Low complexity" evidence="1">
    <location>
        <begin position="219"/>
        <end position="230"/>
    </location>
</feature>
<evidence type="ECO:0000313" key="2">
    <source>
        <dbReference type="EMBL" id="GMN66381.1"/>
    </source>
</evidence>